<reference evidence="7 8" key="1">
    <citation type="journal article" date="2018" name="J. Microbiol.">
        <title>Salicibibacter kimchii gen. nov., sp. nov., a moderately halophilic and alkalitolerant bacterium in the family Bacillaceae, isolated from kimchi.</title>
        <authorList>
            <person name="Jang J.Y."/>
            <person name="Oh Y.J."/>
            <person name="Lim S.K."/>
            <person name="Park H.K."/>
            <person name="Lee C."/>
            <person name="Kim J.Y."/>
            <person name="Lee M.A."/>
            <person name="Choi H.J."/>
        </authorList>
    </citation>
    <scope>NUCLEOTIDE SEQUENCE [LARGE SCALE GENOMIC DNA]</scope>
    <source>
        <strain evidence="7 8">NKC1-1</strain>
    </source>
</reference>
<keyword evidence="1" id="KW-0547">Nucleotide-binding</keyword>
<gene>
    <name evidence="7" type="ORF">DT065_16425</name>
</gene>
<keyword evidence="3" id="KW-0347">Helicase</keyword>
<evidence type="ECO:0000313" key="7">
    <source>
        <dbReference type="EMBL" id="AXF57412.1"/>
    </source>
</evidence>
<keyword evidence="4" id="KW-0067">ATP-binding</keyword>
<dbReference type="InterPro" id="IPR014818">
    <property type="entry name" value="Phage/plasmid_primase_P4_C"/>
</dbReference>
<dbReference type="GO" id="GO:0016787">
    <property type="term" value="F:hydrolase activity"/>
    <property type="evidence" value="ECO:0007669"/>
    <property type="project" value="UniProtKB-KW"/>
</dbReference>
<dbReference type="Pfam" id="PF08706">
    <property type="entry name" value="D5_N"/>
    <property type="match status" value="1"/>
</dbReference>
<dbReference type="Pfam" id="PF22763">
    <property type="entry name" value="NrS1-1_pol-like_HBD"/>
    <property type="match status" value="1"/>
</dbReference>
<dbReference type="AlphaFoldDB" id="A0A345C2I1"/>
<dbReference type="EMBL" id="CP031092">
    <property type="protein sequence ID" value="AXF57412.1"/>
    <property type="molecule type" value="Genomic_DNA"/>
</dbReference>
<dbReference type="InterPro" id="IPR054468">
    <property type="entry name" value="NrSPol-like_HBD"/>
</dbReference>
<dbReference type="InterPro" id="IPR004968">
    <property type="entry name" value="DNA_primase/NTPase_C"/>
</dbReference>
<proteinExistence type="predicted"/>
<dbReference type="InterPro" id="IPR027417">
    <property type="entry name" value="P-loop_NTPase"/>
</dbReference>
<dbReference type="GO" id="GO:0005524">
    <property type="term" value="F:ATP binding"/>
    <property type="evidence" value="ECO:0007669"/>
    <property type="project" value="UniProtKB-KW"/>
</dbReference>
<dbReference type="Proteomes" id="UP000252100">
    <property type="component" value="Chromosome"/>
</dbReference>
<evidence type="ECO:0000256" key="3">
    <source>
        <dbReference type="ARBA" id="ARBA00022806"/>
    </source>
</evidence>
<keyword evidence="8" id="KW-1185">Reference proteome</keyword>
<evidence type="ECO:0000259" key="6">
    <source>
        <dbReference type="PROSITE" id="PS51206"/>
    </source>
</evidence>
<evidence type="ECO:0000256" key="1">
    <source>
        <dbReference type="ARBA" id="ARBA00022741"/>
    </source>
</evidence>
<dbReference type="KEGG" id="rue:DT065_16425"/>
<evidence type="ECO:0000256" key="4">
    <source>
        <dbReference type="ARBA" id="ARBA00022840"/>
    </source>
</evidence>
<feature type="compositionally biased region" description="Basic and acidic residues" evidence="5">
    <location>
        <begin position="35"/>
        <end position="48"/>
    </location>
</feature>
<sequence length="796" mass="91293">MVTSIVTQDMDLRTLNIPQEMKDHKQWLLWNKEPKKDSDGNIKRDDQGNIKYTKVPKRPNVSNADKTNPDHYISFQEAVSAYENGGFSGIGFVFTENDPFVGIDLDDCFQDGELTEKAKKIVDSLASYTEVSQSGNGLHIIVDGPDIDGFNNQSEGVEMYSKVAYFAMTGDVLRDDLTDIEERHVQVLYIHDKYRTRPSKQTKPVNSRPQLDSDDHILIEARNASNGEKFKALFDDGDISGYPSKSEADLGLAGILSFWSKNIEQIERLMKRSALYRADKYDRSDYLRERTIPFSLSNTTEGYRKERDFALHVKNSAKVDLQKELKERRSKELALMEKAWKENDSQGRKPTTISPLRCAVVLQEYISFALFDLEENTKVAMYMPNEGIYTRNTTLIKRVISWLEPKHNSSKADDVIYYLTNMAEVREKTESRYLIPVENGIFNLKTKTLEPFSPDYVFTAKISTPYVEQPEPPVIDDWDVESWMNSIACDDPEIVHLLWQVINDSLNGNYSRKKSIFLVGEGNNGKGTFQELITNLIGSDNIATLKVNQFDEEFMLSALEGKTAVIGDDVPANVYIDDSSNFNSVVTGDRVQVNVKNKQPYNTVYKCSVIQSTNGMPKFRNKTNGTIRRIVIVPFNADFDGQQENENIKEDYIRDEQVLQYVLHRAINMDFKKFDIPAVSQNELEVFKQDNDPVLDFKVSVFDEWNIPKVPKYIVYGFYKDFCENNGYKALSDRQFNKQFKTYLGKDWDTESQGRFDDEYIGIYFHTMDLIRAGLELPDGANKKAYENVRAQAVQV</sequence>
<dbReference type="InterPro" id="IPR045455">
    <property type="entry name" value="NrS-1_pol-like_helicase"/>
</dbReference>
<dbReference type="OrthoDB" id="9763644at2"/>
<feature type="region of interest" description="Disordered" evidence="5">
    <location>
        <begin position="35"/>
        <end position="69"/>
    </location>
</feature>
<accession>A0A345C2I1</accession>
<dbReference type="NCBIfam" id="TIGR01613">
    <property type="entry name" value="primase_Cterm"/>
    <property type="match status" value="1"/>
</dbReference>
<dbReference type="PANTHER" id="PTHR35372">
    <property type="entry name" value="ATP BINDING PROTEIN-RELATED"/>
    <property type="match status" value="1"/>
</dbReference>
<dbReference type="RefSeq" id="WP_114375214.1">
    <property type="nucleotide sequence ID" value="NZ_CP031092.1"/>
</dbReference>
<dbReference type="Pfam" id="PF03288">
    <property type="entry name" value="Pox_D5"/>
    <property type="match status" value="1"/>
</dbReference>
<evidence type="ECO:0000256" key="5">
    <source>
        <dbReference type="SAM" id="MobiDB-lite"/>
    </source>
</evidence>
<dbReference type="InterPro" id="IPR051620">
    <property type="entry name" value="ORF904-like_C"/>
</dbReference>
<dbReference type="SMART" id="SM00885">
    <property type="entry name" value="D5_N"/>
    <property type="match status" value="1"/>
</dbReference>
<feature type="domain" description="SF3 helicase" evidence="6">
    <location>
        <begin position="493"/>
        <end position="648"/>
    </location>
</feature>
<dbReference type="Gene3D" id="3.40.50.300">
    <property type="entry name" value="P-loop containing nucleotide triphosphate hydrolases"/>
    <property type="match status" value="1"/>
</dbReference>
<dbReference type="SUPFAM" id="SSF52540">
    <property type="entry name" value="P-loop containing nucleoside triphosphate hydrolases"/>
    <property type="match status" value="1"/>
</dbReference>
<organism evidence="7 8">
    <name type="scientific">Salicibibacter kimchii</name>
    <dbReference type="NCBI Taxonomy" id="2099786"/>
    <lineage>
        <taxon>Bacteria</taxon>
        <taxon>Bacillati</taxon>
        <taxon>Bacillota</taxon>
        <taxon>Bacilli</taxon>
        <taxon>Bacillales</taxon>
        <taxon>Bacillaceae</taxon>
        <taxon>Salicibibacter</taxon>
    </lineage>
</organism>
<evidence type="ECO:0000256" key="2">
    <source>
        <dbReference type="ARBA" id="ARBA00022801"/>
    </source>
</evidence>
<dbReference type="PANTHER" id="PTHR35372:SF2">
    <property type="entry name" value="SF3 HELICASE DOMAIN-CONTAINING PROTEIN"/>
    <property type="match status" value="1"/>
</dbReference>
<dbReference type="PROSITE" id="PS51206">
    <property type="entry name" value="SF3_HELICASE_1"/>
    <property type="match status" value="1"/>
</dbReference>
<protein>
    <submittedName>
        <fullName evidence="7">DNA primase</fullName>
    </submittedName>
</protein>
<dbReference type="InterPro" id="IPR014015">
    <property type="entry name" value="Helicase_SF3_DNA-vir"/>
</dbReference>
<name>A0A345C2I1_9BACI</name>
<dbReference type="GO" id="GO:0004386">
    <property type="term" value="F:helicase activity"/>
    <property type="evidence" value="ECO:0007669"/>
    <property type="project" value="UniProtKB-KW"/>
</dbReference>
<dbReference type="InterPro" id="IPR006500">
    <property type="entry name" value="Helicase_put_C_phage/plasmid"/>
</dbReference>
<evidence type="ECO:0000313" key="8">
    <source>
        <dbReference type="Proteomes" id="UP000252100"/>
    </source>
</evidence>
<dbReference type="Pfam" id="PF19263">
    <property type="entry name" value="DUF5906"/>
    <property type="match status" value="1"/>
</dbReference>
<keyword evidence="2" id="KW-0378">Hydrolase</keyword>